<protein>
    <recommendedName>
        <fullName evidence="3">Secreted protein</fullName>
    </recommendedName>
</protein>
<keyword evidence="2" id="KW-1185">Reference proteome</keyword>
<evidence type="ECO:0008006" key="3">
    <source>
        <dbReference type="Google" id="ProtNLM"/>
    </source>
</evidence>
<organism evidence="1 2">
    <name type="scientific">Stylosanthes scabra</name>
    <dbReference type="NCBI Taxonomy" id="79078"/>
    <lineage>
        <taxon>Eukaryota</taxon>
        <taxon>Viridiplantae</taxon>
        <taxon>Streptophyta</taxon>
        <taxon>Embryophyta</taxon>
        <taxon>Tracheophyta</taxon>
        <taxon>Spermatophyta</taxon>
        <taxon>Magnoliopsida</taxon>
        <taxon>eudicotyledons</taxon>
        <taxon>Gunneridae</taxon>
        <taxon>Pentapetalae</taxon>
        <taxon>rosids</taxon>
        <taxon>fabids</taxon>
        <taxon>Fabales</taxon>
        <taxon>Fabaceae</taxon>
        <taxon>Papilionoideae</taxon>
        <taxon>50 kb inversion clade</taxon>
        <taxon>dalbergioids sensu lato</taxon>
        <taxon>Dalbergieae</taxon>
        <taxon>Pterocarpus clade</taxon>
        <taxon>Stylosanthes</taxon>
    </lineage>
</organism>
<evidence type="ECO:0000313" key="2">
    <source>
        <dbReference type="Proteomes" id="UP001341840"/>
    </source>
</evidence>
<gene>
    <name evidence="1" type="ORF">PIB30_015670</name>
</gene>
<dbReference type="Proteomes" id="UP001341840">
    <property type="component" value="Unassembled WGS sequence"/>
</dbReference>
<reference evidence="1 2" key="1">
    <citation type="journal article" date="2023" name="Plants (Basel)">
        <title>Bridging the Gap: Combining Genomics and Transcriptomics Approaches to Understand Stylosanthes scabra, an Orphan Legume from the Brazilian Caatinga.</title>
        <authorList>
            <person name="Ferreira-Neto J.R.C."/>
            <person name="da Silva M.D."/>
            <person name="Binneck E."/>
            <person name="de Melo N.F."/>
            <person name="da Silva R.H."/>
            <person name="de Melo A.L.T.M."/>
            <person name="Pandolfi V."/>
            <person name="Bustamante F.O."/>
            <person name="Brasileiro-Vidal A.C."/>
            <person name="Benko-Iseppon A.M."/>
        </authorList>
    </citation>
    <scope>NUCLEOTIDE SEQUENCE [LARGE SCALE GENOMIC DNA]</scope>
    <source>
        <tissue evidence="1">Leaves</tissue>
    </source>
</reference>
<name>A0ABU6U5W1_9FABA</name>
<accession>A0ABU6U5W1</accession>
<dbReference type="EMBL" id="JASCZI010120872">
    <property type="protein sequence ID" value="MED6156571.1"/>
    <property type="molecule type" value="Genomic_DNA"/>
</dbReference>
<evidence type="ECO:0000313" key="1">
    <source>
        <dbReference type="EMBL" id="MED6156571.1"/>
    </source>
</evidence>
<sequence>MLRLFVFFPWFDCQSWHSQKTHQTRLDSATPGSTNDSFIAVLPSTCSPSFPLPTKIQSFVILCRRCTVTVVLLSPPFPAYTLRRQSLVSVVTNHRVPCYPVLSQFYHADLFFWIDWNNLKLRAARGT</sequence>
<proteinExistence type="predicted"/>
<comment type="caution">
    <text evidence="1">The sequence shown here is derived from an EMBL/GenBank/DDBJ whole genome shotgun (WGS) entry which is preliminary data.</text>
</comment>